<dbReference type="InterPro" id="IPR002182">
    <property type="entry name" value="NB-ARC"/>
</dbReference>
<evidence type="ECO:0000313" key="8">
    <source>
        <dbReference type="EMBL" id="CAH2047278.1"/>
    </source>
</evidence>
<name>A0AAU9RPP7_THLAR</name>
<dbReference type="Pfam" id="PF18052">
    <property type="entry name" value="Rx_N"/>
    <property type="match status" value="1"/>
</dbReference>
<evidence type="ECO:0000259" key="6">
    <source>
        <dbReference type="Pfam" id="PF23559"/>
    </source>
</evidence>
<dbReference type="InterPro" id="IPR042197">
    <property type="entry name" value="Apaf_helical"/>
</dbReference>
<dbReference type="InterPro" id="IPR041118">
    <property type="entry name" value="Rx_N"/>
</dbReference>
<dbReference type="Gene3D" id="1.10.10.10">
    <property type="entry name" value="Winged helix-like DNA-binding domain superfamily/Winged helix DNA-binding domain"/>
    <property type="match status" value="1"/>
</dbReference>
<feature type="domain" description="Disease resistance N-terminal" evidence="5">
    <location>
        <begin position="6"/>
        <end position="82"/>
    </location>
</feature>
<dbReference type="InterPro" id="IPR055414">
    <property type="entry name" value="LRR_R13L4/SHOC2-like"/>
</dbReference>
<dbReference type="Pfam" id="PF00931">
    <property type="entry name" value="NB-ARC"/>
    <property type="match status" value="1"/>
</dbReference>
<evidence type="ECO:0000256" key="3">
    <source>
        <dbReference type="ARBA" id="ARBA00022821"/>
    </source>
</evidence>
<feature type="domain" description="Disease resistance R13L4/SHOC-2-like LRR" evidence="7">
    <location>
        <begin position="557"/>
        <end position="692"/>
    </location>
</feature>
<feature type="domain" description="NB-ARC" evidence="4">
    <location>
        <begin position="162"/>
        <end position="334"/>
    </location>
</feature>
<keyword evidence="1" id="KW-0677">Repeat</keyword>
<dbReference type="GO" id="GO:0043531">
    <property type="term" value="F:ADP binding"/>
    <property type="evidence" value="ECO:0007669"/>
    <property type="project" value="InterPro"/>
</dbReference>
<dbReference type="FunFam" id="3.40.50.300:FF:001091">
    <property type="entry name" value="Probable disease resistance protein At1g61300"/>
    <property type="match status" value="1"/>
</dbReference>
<accession>A0AAU9RPP7</accession>
<gene>
    <name evidence="8" type="ORF">TAV2_LOCUS6440</name>
</gene>
<keyword evidence="3" id="KW-0611">Plant defense</keyword>
<organism evidence="8 9">
    <name type="scientific">Thlaspi arvense</name>
    <name type="common">Field penny-cress</name>
    <dbReference type="NCBI Taxonomy" id="13288"/>
    <lineage>
        <taxon>Eukaryota</taxon>
        <taxon>Viridiplantae</taxon>
        <taxon>Streptophyta</taxon>
        <taxon>Embryophyta</taxon>
        <taxon>Tracheophyta</taxon>
        <taxon>Spermatophyta</taxon>
        <taxon>Magnoliopsida</taxon>
        <taxon>eudicotyledons</taxon>
        <taxon>Gunneridae</taxon>
        <taxon>Pentapetalae</taxon>
        <taxon>rosids</taxon>
        <taxon>malvids</taxon>
        <taxon>Brassicales</taxon>
        <taxon>Brassicaceae</taxon>
        <taxon>Thlaspideae</taxon>
        <taxon>Thlaspi</taxon>
    </lineage>
</organism>
<reference evidence="8 9" key="1">
    <citation type="submission" date="2022-03" db="EMBL/GenBank/DDBJ databases">
        <authorList>
            <person name="Nunn A."/>
            <person name="Chopra R."/>
            <person name="Nunn A."/>
            <person name="Contreras Garrido A."/>
        </authorList>
    </citation>
    <scope>NUCLEOTIDE SEQUENCE [LARGE SCALE GENOMIC DNA]</scope>
</reference>
<dbReference type="Gene3D" id="3.40.50.300">
    <property type="entry name" value="P-loop containing nucleotide triphosphate hydrolases"/>
    <property type="match status" value="1"/>
</dbReference>
<dbReference type="CDD" id="cd14798">
    <property type="entry name" value="RX-CC_like"/>
    <property type="match status" value="1"/>
</dbReference>
<evidence type="ECO:0000259" key="5">
    <source>
        <dbReference type="Pfam" id="PF18052"/>
    </source>
</evidence>
<dbReference type="GO" id="GO:0098542">
    <property type="term" value="P:defense response to other organism"/>
    <property type="evidence" value="ECO:0007669"/>
    <property type="project" value="TreeGrafter"/>
</dbReference>
<dbReference type="Gene3D" id="1.10.8.430">
    <property type="entry name" value="Helical domain of apoptotic protease-activating factors"/>
    <property type="match status" value="1"/>
</dbReference>
<evidence type="ECO:0000256" key="1">
    <source>
        <dbReference type="ARBA" id="ARBA00022737"/>
    </source>
</evidence>
<evidence type="ECO:0008006" key="10">
    <source>
        <dbReference type="Google" id="ProtNLM"/>
    </source>
</evidence>
<dbReference type="SUPFAM" id="SSF52058">
    <property type="entry name" value="L domain-like"/>
    <property type="match status" value="1"/>
</dbReference>
<dbReference type="AlphaFoldDB" id="A0AAU9RPP7"/>
<dbReference type="FunFam" id="1.10.8.430:FF:000003">
    <property type="entry name" value="Probable disease resistance protein At5g66910"/>
    <property type="match status" value="1"/>
</dbReference>
<evidence type="ECO:0000259" key="7">
    <source>
        <dbReference type="Pfam" id="PF23598"/>
    </source>
</evidence>
<keyword evidence="9" id="KW-1185">Reference proteome</keyword>
<proteinExistence type="predicted"/>
<feature type="domain" description="Disease resistance protein winged helix" evidence="6">
    <location>
        <begin position="438"/>
        <end position="507"/>
    </location>
</feature>
<evidence type="ECO:0000256" key="2">
    <source>
        <dbReference type="ARBA" id="ARBA00022741"/>
    </source>
</evidence>
<dbReference type="PANTHER" id="PTHR23155">
    <property type="entry name" value="DISEASE RESISTANCE PROTEIN RP"/>
    <property type="match status" value="1"/>
</dbReference>
<dbReference type="PRINTS" id="PR00364">
    <property type="entry name" value="DISEASERSIST"/>
</dbReference>
<dbReference type="InterPro" id="IPR036388">
    <property type="entry name" value="WH-like_DNA-bd_sf"/>
</dbReference>
<dbReference type="Pfam" id="PF23598">
    <property type="entry name" value="LRR_14"/>
    <property type="match status" value="1"/>
</dbReference>
<protein>
    <recommendedName>
        <fullName evidence="10">Disease resistance protein</fullName>
    </recommendedName>
</protein>
<dbReference type="PANTHER" id="PTHR23155:SF1185">
    <property type="entry name" value="DISEASE RESISTANCE RPP8-LIKE PROTEIN 3-RELATED"/>
    <property type="match status" value="1"/>
</dbReference>
<dbReference type="InterPro" id="IPR058922">
    <property type="entry name" value="WHD_DRP"/>
</dbReference>
<dbReference type="SUPFAM" id="SSF52540">
    <property type="entry name" value="P-loop containing nucleoside triphosphate hydrolases"/>
    <property type="match status" value="1"/>
</dbReference>
<dbReference type="InterPro" id="IPR032675">
    <property type="entry name" value="LRR_dom_sf"/>
</dbReference>
<evidence type="ECO:0000313" key="9">
    <source>
        <dbReference type="Proteomes" id="UP000836841"/>
    </source>
</evidence>
<dbReference type="Gene3D" id="3.80.10.10">
    <property type="entry name" value="Ribonuclease Inhibitor"/>
    <property type="match status" value="1"/>
</dbReference>
<dbReference type="Gene3D" id="1.20.5.4130">
    <property type="match status" value="1"/>
</dbReference>
<dbReference type="InterPro" id="IPR027417">
    <property type="entry name" value="P-loop_NTPase"/>
</dbReference>
<dbReference type="FunFam" id="1.10.10.10:FF:000322">
    <property type="entry name" value="Probable disease resistance protein At1g63360"/>
    <property type="match status" value="1"/>
</dbReference>
<keyword evidence="2" id="KW-0547">Nucleotide-binding</keyword>
<dbReference type="InterPro" id="IPR044974">
    <property type="entry name" value="Disease_R_plants"/>
</dbReference>
<dbReference type="EMBL" id="OU466858">
    <property type="protein sequence ID" value="CAH2047278.1"/>
    <property type="molecule type" value="Genomic_DNA"/>
</dbReference>
<dbReference type="Pfam" id="PF23559">
    <property type="entry name" value="WHD_DRP"/>
    <property type="match status" value="1"/>
</dbReference>
<dbReference type="Proteomes" id="UP000836841">
    <property type="component" value="Chromosome 2"/>
</dbReference>
<evidence type="ECO:0000259" key="4">
    <source>
        <dbReference type="Pfam" id="PF00931"/>
    </source>
</evidence>
<sequence length="697" mass="80810">MAGELLSLGVQKLCVLLSQEIAHFQGVVDQVAVLKRDLNLLNADAKKHTSPEVKTCLEDIKEIICDAEDIIETFFLREKFGKTSGVRKRIRRLACVIPDRRKIALDIRGLDKRISKMIKNMQSYGVQETIADSRYVQPLHDRKREKRQEFPRENESDLVGLKANVDRLLSYLVEEDNVQVVSMTGMGGLGKTTLARQAFNHEMVKKKFDKLAWVCVTQVCDRMNVWQAILQNFKPKEEQQKIMDMKETALHEELFQLLKTSKSLIVFDDIWKEEDWDVIRKIFPPEKGWKVLITSRNENVARCGNTSFINFKPACLTNEKSWTLFQRVAMPRKDASELEVEMEETEERIKMEKMEKMGKQMIEHCKGLPLAIRVLGGLLGENYTLHNWERVSKNIGSHLVGRNDVNDHNKNSLNYVLSLSFEELPSYLKNCFLYLAHFPEDYEIDIENLSYCWAAEGIIRYNDGESIRDVGDTFIEELVRRNMVISKRDITTERFETCQLHDLMREICLSKAKEENFVQFVGINSETTHSQSLSTSRRFVSHYPTKLHVEREINNLKVRSIVIIKNESYSWKLSGLSFTRLQLLRVLHLYSAEFKGGKLPKSIGKLIHLRYLNLEKAWVCHLPSSLKNLKLLIYLNLDVLEPSCIFVPNVLMGMKELRYLALPRDMHKKTKLELSNLKKLETLKNFSAENSSFRGSP</sequence>
<dbReference type="InterPro" id="IPR038005">
    <property type="entry name" value="RX-like_CC"/>
</dbReference>